<dbReference type="Gene3D" id="1.10.630.10">
    <property type="entry name" value="Cytochrome P450"/>
    <property type="match status" value="1"/>
</dbReference>
<evidence type="ECO:0000313" key="9">
    <source>
        <dbReference type="Proteomes" id="UP000594638"/>
    </source>
</evidence>
<accession>A0A8S0SLH2</accession>
<organism evidence="8 9">
    <name type="scientific">Olea europaea subsp. europaea</name>
    <dbReference type="NCBI Taxonomy" id="158383"/>
    <lineage>
        <taxon>Eukaryota</taxon>
        <taxon>Viridiplantae</taxon>
        <taxon>Streptophyta</taxon>
        <taxon>Embryophyta</taxon>
        <taxon>Tracheophyta</taxon>
        <taxon>Spermatophyta</taxon>
        <taxon>Magnoliopsida</taxon>
        <taxon>eudicotyledons</taxon>
        <taxon>Gunneridae</taxon>
        <taxon>Pentapetalae</taxon>
        <taxon>asterids</taxon>
        <taxon>lamiids</taxon>
        <taxon>Lamiales</taxon>
        <taxon>Oleaceae</taxon>
        <taxon>Oleeae</taxon>
        <taxon>Olea</taxon>
    </lineage>
</organism>
<sequence>MALPATKEELNHSSLGWTEDCNDNWKFLHTLCHAEHFSNKALESRAGLREKSNWPNEIFWCQRKEKNKDGGMKDIIRTATEVASAPNLSDFYPFLSKLDIQGMRRKTAVLKAKIYDMWEPILKKDEKKGIILLYIKISWRPFSIMELFSADTDTTTWTVEWTTAELLKNPEAMMNVRGEIDTEINEDFPKKFHLVQIRYLEACRNTKAASFCTFAASSPVD</sequence>
<evidence type="ECO:0000256" key="6">
    <source>
        <dbReference type="ARBA" id="ARBA00023004"/>
    </source>
</evidence>
<dbReference type="InterPro" id="IPR001128">
    <property type="entry name" value="Cyt_P450"/>
</dbReference>
<evidence type="ECO:0000313" key="8">
    <source>
        <dbReference type="EMBL" id="CAA2993439.1"/>
    </source>
</evidence>
<dbReference type="PANTHER" id="PTHR47950">
    <property type="entry name" value="CYTOCHROME P450, FAMILY 76, SUBFAMILY C, POLYPEPTIDE 5-RELATED"/>
    <property type="match status" value="1"/>
</dbReference>
<dbReference type="AlphaFoldDB" id="A0A8S0SLH2"/>
<name>A0A8S0SLH2_OLEEU</name>
<evidence type="ECO:0000256" key="7">
    <source>
        <dbReference type="ARBA" id="ARBA00023033"/>
    </source>
</evidence>
<dbReference type="Pfam" id="PF00067">
    <property type="entry name" value="p450"/>
    <property type="match status" value="1"/>
</dbReference>
<dbReference type="GO" id="GO:0016705">
    <property type="term" value="F:oxidoreductase activity, acting on paired donors, with incorporation or reduction of molecular oxygen"/>
    <property type="evidence" value="ECO:0007669"/>
    <property type="project" value="InterPro"/>
</dbReference>
<keyword evidence="9" id="KW-1185">Reference proteome</keyword>
<dbReference type="Gramene" id="OE9A090960T1">
    <property type="protein sequence ID" value="OE9A090960C1"/>
    <property type="gene ID" value="OE9A090960"/>
</dbReference>
<keyword evidence="6" id="KW-0408">Iron</keyword>
<evidence type="ECO:0000256" key="5">
    <source>
        <dbReference type="ARBA" id="ARBA00023002"/>
    </source>
</evidence>
<dbReference type="Proteomes" id="UP000594638">
    <property type="component" value="Unassembled WGS sequence"/>
</dbReference>
<dbReference type="OrthoDB" id="905293at2759"/>
<keyword evidence="7" id="KW-0503">Monooxygenase</keyword>
<evidence type="ECO:0000256" key="2">
    <source>
        <dbReference type="ARBA" id="ARBA00010617"/>
    </source>
</evidence>
<keyword evidence="5" id="KW-0560">Oxidoreductase</keyword>
<protein>
    <submittedName>
        <fullName evidence="8">Probable (S)-N-methylcoclaurine 3 -hydroxylase isozyme 2</fullName>
    </submittedName>
</protein>
<evidence type="ECO:0000256" key="3">
    <source>
        <dbReference type="ARBA" id="ARBA00022617"/>
    </source>
</evidence>
<evidence type="ECO:0000256" key="1">
    <source>
        <dbReference type="ARBA" id="ARBA00001971"/>
    </source>
</evidence>
<comment type="caution">
    <text evidence="8">The sequence shown here is derived from an EMBL/GenBank/DDBJ whole genome shotgun (WGS) entry which is preliminary data.</text>
</comment>
<comment type="cofactor">
    <cofactor evidence="1">
        <name>heme</name>
        <dbReference type="ChEBI" id="CHEBI:30413"/>
    </cofactor>
</comment>
<evidence type="ECO:0000256" key="4">
    <source>
        <dbReference type="ARBA" id="ARBA00022723"/>
    </source>
</evidence>
<comment type="similarity">
    <text evidence="2">Belongs to the cytochrome P450 family.</text>
</comment>
<proteinExistence type="inferred from homology"/>
<dbReference type="GO" id="GO:0004497">
    <property type="term" value="F:monooxygenase activity"/>
    <property type="evidence" value="ECO:0007669"/>
    <property type="project" value="UniProtKB-KW"/>
</dbReference>
<dbReference type="SUPFAM" id="SSF48264">
    <property type="entry name" value="Cytochrome P450"/>
    <property type="match status" value="1"/>
</dbReference>
<dbReference type="EMBL" id="CACTIH010005449">
    <property type="protein sequence ID" value="CAA2993439.1"/>
    <property type="molecule type" value="Genomic_DNA"/>
</dbReference>
<keyword evidence="4" id="KW-0479">Metal-binding</keyword>
<keyword evidence="3" id="KW-0349">Heme</keyword>
<dbReference type="InterPro" id="IPR036396">
    <property type="entry name" value="Cyt_P450_sf"/>
</dbReference>
<gene>
    <name evidence="8" type="ORF">OLEA9_A090960</name>
</gene>
<dbReference type="GO" id="GO:0005506">
    <property type="term" value="F:iron ion binding"/>
    <property type="evidence" value="ECO:0007669"/>
    <property type="project" value="InterPro"/>
</dbReference>
<dbReference type="GO" id="GO:0020037">
    <property type="term" value="F:heme binding"/>
    <property type="evidence" value="ECO:0007669"/>
    <property type="project" value="InterPro"/>
</dbReference>
<dbReference type="PANTHER" id="PTHR47950:SF49">
    <property type="entry name" value="CYTOCHROME P450"/>
    <property type="match status" value="1"/>
</dbReference>
<reference evidence="8 9" key="1">
    <citation type="submission" date="2019-12" db="EMBL/GenBank/DDBJ databases">
        <authorList>
            <person name="Alioto T."/>
            <person name="Alioto T."/>
            <person name="Gomez Garrido J."/>
        </authorList>
    </citation>
    <scope>NUCLEOTIDE SEQUENCE [LARGE SCALE GENOMIC DNA]</scope>
</reference>